<dbReference type="GO" id="GO:0005886">
    <property type="term" value="C:plasma membrane"/>
    <property type="evidence" value="ECO:0007669"/>
    <property type="project" value="TreeGrafter"/>
</dbReference>
<dbReference type="InterPro" id="IPR036055">
    <property type="entry name" value="LDL_receptor-like_sf"/>
</dbReference>
<organism evidence="9 10">
    <name type="scientific">Caerostris extrusa</name>
    <name type="common">Bark spider</name>
    <name type="synonym">Caerostris bankana</name>
    <dbReference type="NCBI Taxonomy" id="172846"/>
    <lineage>
        <taxon>Eukaryota</taxon>
        <taxon>Metazoa</taxon>
        <taxon>Ecdysozoa</taxon>
        <taxon>Arthropoda</taxon>
        <taxon>Chelicerata</taxon>
        <taxon>Arachnida</taxon>
        <taxon>Araneae</taxon>
        <taxon>Araneomorphae</taxon>
        <taxon>Entelegynae</taxon>
        <taxon>Araneoidea</taxon>
        <taxon>Araneidae</taxon>
        <taxon>Caerostris</taxon>
    </lineage>
</organism>
<keyword evidence="6 7" id="KW-1015">Disulfide bond</keyword>
<dbReference type="InterPro" id="IPR002172">
    <property type="entry name" value="LDrepeatLR_classA_rpt"/>
</dbReference>
<feature type="disulfide bond" evidence="7">
    <location>
        <begin position="79"/>
        <end position="91"/>
    </location>
</feature>
<feature type="disulfide bond" evidence="7">
    <location>
        <begin position="98"/>
        <end position="113"/>
    </location>
</feature>
<keyword evidence="10" id="KW-1185">Reference proteome</keyword>
<comment type="caution">
    <text evidence="7">Lacks conserved residue(s) required for the propagation of feature annotation.</text>
</comment>
<dbReference type="SUPFAM" id="SSF57424">
    <property type="entry name" value="LDL receptor-like module"/>
    <property type="match status" value="2"/>
</dbReference>
<evidence type="ECO:0000256" key="6">
    <source>
        <dbReference type="ARBA" id="ARBA00023157"/>
    </source>
</evidence>
<sequence>MSKKKIFITSIWSVLLLFTVSNGYIFQTSSLGRSQKCKANQFSCADGINCIYKFKWCDTTTDDCSDYSDELYCDDGNKCSRYYFTCDTGGCIPKSGRCDGYPSCRDGSDEFDCDITAPVGKIIHSVHVGRKRTSKCWRIIVPADKYLNLQIINSQFAKPDATWLANKEYDLFDSNEYVSTSSSSQDCSSANITVTKGSLSSDITLCPGDESLSKRVIKTFSDTEIRHSRRSISSSHSGQSSTEMFDTFIISYSISMFVNYSY</sequence>
<keyword evidence="3" id="KW-0677">Repeat</keyword>
<feature type="chain" id="PRO_5044011283" evidence="8">
    <location>
        <begin position="24"/>
        <end position="262"/>
    </location>
</feature>
<dbReference type="CDD" id="cd00112">
    <property type="entry name" value="LDLa"/>
    <property type="match status" value="2"/>
</dbReference>
<dbReference type="InterPro" id="IPR050685">
    <property type="entry name" value="LDLR"/>
</dbReference>
<dbReference type="EMBL" id="BPLR01017184">
    <property type="protein sequence ID" value="GIY89292.1"/>
    <property type="molecule type" value="Genomic_DNA"/>
</dbReference>
<comment type="subcellular location">
    <subcellularLocation>
        <location evidence="1">Membrane</location>
        <topology evidence="1">Single-pass membrane protein</topology>
    </subcellularLocation>
</comment>
<feature type="disulfide bond" evidence="7">
    <location>
        <begin position="86"/>
        <end position="104"/>
    </location>
</feature>
<evidence type="ECO:0000313" key="9">
    <source>
        <dbReference type="EMBL" id="GIY89292.1"/>
    </source>
</evidence>
<keyword evidence="2" id="KW-0812">Transmembrane</keyword>
<evidence type="ECO:0000256" key="2">
    <source>
        <dbReference type="ARBA" id="ARBA00022692"/>
    </source>
</evidence>
<dbReference type="SMART" id="SM00192">
    <property type="entry name" value="LDLa"/>
    <property type="match status" value="2"/>
</dbReference>
<dbReference type="GO" id="GO:0016192">
    <property type="term" value="P:vesicle-mediated transport"/>
    <property type="evidence" value="ECO:0007669"/>
    <property type="project" value="UniProtKB-ARBA"/>
</dbReference>
<dbReference type="Pfam" id="PF00057">
    <property type="entry name" value="Ldl_recept_a"/>
    <property type="match status" value="2"/>
</dbReference>
<accession>A0AAV4X2F6</accession>
<dbReference type="PANTHER" id="PTHR24270">
    <property type="entry name" value="LOW-DENSITY LIPOPROTEIN RECEPTOR-RELATED"/>
    <property type="match status" value="1"/>
</dbReference>
<proteinExistence type="predicted"/>
<gene>
    <name evidence="9" type="primary">CG3556_8</name>
    <name evidence="9" type="ORF">CEXT_10521</name>
</gene>
<comment type="caution">
    <text evidence="9">The sequence shown here is derived from an EMBL/GenBank/DDBJ whole genome shotgun (WGS) entry which is preliminary data.</text>
</comment>
<keyword evidence="8" id="KW-0732">Signal</keyword>
<dbReference type="PROSITE" id="PS50068">
    <property type="entry name" value="LDLRA_2"/>
    <property type="match status" value="2"/>
</dbReference>
<feature type="signal peptide" evidence="8">
    <location>
        <begin position="1"/>
        <end position="23"/>
    </location>
</feature>
<dbReference type="AlphaFoldDB" id="A0AAV4X2F6"/>
<dbReference type="PRINTS" id="PR00261">
    <property type="entry name" value="LDLRECEPTOR"/>
</dbReference>
<evidence type="ECO:0000256" key="3">
    <source>
        <dbReference type="ARBA" id="ARBA00022737"/>
    </source>
</evidence>
<evidence type="ECO:0000256" key="7">
    <source>
        <dbReference type="PROSITE-ProRule" id="PRU00124"/>
    </source>
</evidence>
<dbReference type="Proteomes" id="UP001054945">
    <property type="component" value="Unassembled WGS sequence"/>
</dbReference>
<reference evidence="9 10" key="1">
    <citation type="submission" date="2021-06" db="EMBL/GenBank/DDBJ databases">
        <title>Caerostris extrusa draft genome.</title>
        <authorList>
            <person name="Kono N."/>
            <person name="Arakawa K."/>
        </authorList>
    </citation>
    <scope>NUCLEOTIDE SEQUENCE [LARGE SCALE GENOMIC DNA]</scope>
</reference>
<evidence type="ECO:0000256" key="4">
    <source>
        <dbReference type="ARBA" id="ARBA00022989"/>
    </source>
</evidence>
<evidence type="ECO:0000256" key="1">
    <source>
        <dbReference type="ARBA" id="ARBA00004167"/>
    </source>
</evidence>
<evidence type="ECO:0000256" key="8">
    <source>
        <dbReference type="SAM" id="SignalP"/>
    </source>
</evidence>
<dbReference type="Gene3D" id="4.10.400.10">
    <property type="entry name" value="Low-density Lipoprotein Receptor"/>
    <property type="match status" value="2"/>
</dbReference>
<keyword evidence="5" id="KW-0472">Membrane</keyword>
<evidence type="ECO:0000313" key="10">
    <source>
        <dbReference type="Proteomes" id="UP001054945"/>
    </source>
</evidence>
<evidence type="ECO:0000256" key="5">
    <source>
        <dbReference type="ARBA" id="ARBA00023136"/>
    </source>
</evidence>
<protein>
    <submittedName>
        <fullName evidence="9">Uncharacterized protein CG3556</fullName>
    </submittedName>
</protein>
<keyword evidence="4" id="KW-1133">Transmembrane helix</keyword>
<name>A0AAV4X2F6_CAEEX</name>